<organism evidence="1 2">
    <name type="scientific">Carnobacterium maltaromaticum</name>
    <name type="common">Carnobacterium piscicola</name>
    <dbReference type="NCBI Taxonomy" id="2751"/>
    <lineage>
        <taxon>Bacteria</taxon>
        <taxon>Bacillati</taxon>
        <taxon>Bacillota</taxon>
        <taxon>Bacilli</taxon>
        <taxon>Lactobacillales</taxon>
        <taxon>Carnobacteriaceae</taxon>
        <taxon>Carnobacterium</taxon>
    </lineage>
</organism>
<gene>
    <name evidence="1" type="ORF">BN424_pa0028</name>
</gene>
<geneLocation type="plasmid" evidence="1">
    <name>LMA_pa</name>
</geneLocation>
<reference evidence="1 2" key="2">
    <citation type="submission" date="2015-04" db="EMBL/GenBank/DDBJ databases">
        <title>Carnobacterium maltaromaticum LMA28 plasmids.</title>
        <authorList>
            <person name="Cailliez-Grimal C."/>
            <person name="Iskandar C."/>
        </authorList>
    </citation>
    <scope>NUCLEOTIDE SEQUENCE [LARGE SCALE GENOMIC DNA]</scope>
    <source>
        <strain evidence="1 2">LMA28</strain>
        <plasmid evidence="2">Chromosome</plasmid>
    </source>
</reference>
<keyword evidence="1" id="KW-0614">Plasmid</keyword>
<accession>A0A1Z5AZ31</accession>
<evidence type="ECO:0000313" key="1">
    <source>
        <dbReference type="EMBL" id="CRI06693.1"/>
    </source>
</evidence>
<dbReference type="EMBL" id="LN846932">
    <property type="protein sequence ID" value="CRI06693.1"/>
    <property type="molecule type" value="Genomic_DNA"/>
</dbReference>
<sequence length="52" mass="6000">MKNMVGKRYVILIGTKIGDNVIPYYQLFYWSSVYKDTSYLVTKNTSLILSSS</sequence>
<protein>
    <submittedName>
        <fullName evidence="1">Uncharacterized protein</fullName>
    </submittedName>
</protein>
<dbReference type="Proteomes" id="UP000464233">
    <property type="component" value="Plasmid LMA_pa"/>
</dbReference>
<dbReference type="AlphaFoldDB" id="A0A1Z5AZ31"/>
<evidence type="ECO:0000313" key="2">
    <source>
        <dbReference type="Proteomes" id="UP000464233"/>
    </source>
</evidence>
<proteinExistence type="predicted"/>
<reference evidence="1 2" key="1">
    <citation type="submission" date="2015-04" db="EMBL/GenBank/DDBJ databases">
        <title>Carnobacterium maltaromaticum LMA28 complete chromosome sequence.</title>
        <authorList>
            <person name="Borges F."/>
            <person name="Cailliez-Grimal C."/>
        </authorList>
    </citation>
    <scope>NUCLEOTIDE SEQUENCE [LARGE SCALE GENOMIC DNA]</scope>
    <source>
        <strain evidence="1 2">LMA28</strain>
        <plasmid evidence="2">Chromosome</plasmid>
    </source>
</reference>
<name>A0A1Z5AZ31_CARML</name>